<keyword evidence="3 6" id="KW-0479">Metal-binding</keyword>
<organism evidence="9 10">
    <name type="scientific">Deinococcus aluminii</name>
    <dbReference type="NCBI Taxonomy" id="1656885"/>
    <lineage>
        <taxon>Bacteria</taxon>
        <taxon>Thermotogati</taxon>
        <taxon>Deinococcota</taxon>
        <taxon>Deinococci</taxon>
        <taxon>Deinococcales</taxon>
        <taxon>Deinococcaceae</taxon>
        <taxon>Deinococcus</taxon>
    </lineage>
</organism>
<evidence type="ECO:0000313" key="10">
    <source>
        <dbReference type="Proteomes" id="UP001404956"/>
    </source>
</evidence>
<dbReference type="Proteomes" id="UP001404956">
    <property type="component" value="Unassembled WGS sequence"/>
</dbReference>
<reference evidence="9 10" key="1">
    <citation type="submission" date="2024-02" db="EMBL/GenBank/DDBJ databases">
        <title>Deinococcus aluminii NBRC 112889.</title>
        <authorList>
            <person name="Ichikawa N."/>
            <person name="Katano-Makiyama Y."/>
            <person name="Hidaka K."/>
        </authorList>
    </citation>
    <scope>NUCLEOTIDE SEQUENCE [LARGE SCALE GENOMIC DNA]</scope>
    <source>
        <strain evidence="9 10">NBRC 112889</strain>
    </source>
</reference>
<evidence type="ECO:0000259" key="8">
    <source>
        <dbReference type="PROSITE" id="PS51007"/>
    </source>
</evidence>
<evidence type="ECO:0000256" key="6">
    <source>
        <dbReference type="PROSITE-ProRule" id="PRU00433"/>
    </source>
</evidence>
<dbReference type="InterPro" id="IPR009056">
    <property type="entry name" value="Cyt_c-like_dom"/>
</dbReference>
<evidence type="ECO:0000256" key="5">
    <source>
        <dbReference type="ARBA" id="ARBA00023004"/>
    </source>
</evidence>
<dbReference type="Gene3D" id="1.10.760.10">
    <property type="entry name" value="Cytochrome c-like domain"/>
    <property type="match status" value="3"/>
</dbReference>
<evidence type="ECO:0000256" key="2">
    <source>
        <dbReference type="ARBA" id="ARBA00022617"/>
    </source>
</evidence>
<dbReference type="Pfam" id="PF00034">
    <property type="entry name" value="Cytochrom_C"/>
    <property type="match status" value="2"/>
</dbReference>
<keyword evidence="7" id="KW-0732">Signal</keyword>
<feature type="domain" description="Cytochrome c" evidence="8">
    <location>
        <begin position="50"/>
        <end position="138"/>
    </location>
</feature>
<feature type="signal peptide" evidence="7">
    <location>
        <begin position="1"/>
        <end position="20"/>
    </location>
</feature>
<dbReference type="PRINTS" id="PR00605">
    <property type="entry name" value="CYTCHROMECIC"/>
</dbReference>
<evidence type="ECO:0000256" key="1">
    <source>
        <dbReference type="ARBA" id="ARBA00022448"/>
    </source>
</evidence>
<keyword evidence="1" id="KW-0813">Transport</keyword>
<dbReference type="InterPro" id="IPR008168">
    <property type="entry name" value="Cyt_C_IC"/>
</dbReference>
<keyword evidence="4" id="KW-0249">Electron transport</keyword>
<dbReference type="Pfam" id="PF13442">
    <property type="entry name" value="Cytochrome_CBB3"/>
    <property type="match status" value="1"/>
</dbReference>
<proteinExistence type="predicted"/>
<keyword evidence="5 6" id="KW-0408">Iron</keyword>
<keyword evidence="10" id="KW-1185">Reference proteome</keyword>
<keyword evidence="2 6" id="KW-0349">Heme</keyword>
<evidence type="ECO:0000313" key="9">
    <source>
        <dbReference type="EMBL" id="GAA5534011.1"/>
    </source>
</evidence>
<feature type="domain" description="Cytochrome c" evidence="8">
    <location>
        <begin position="246"/>
        <end position="334"/>
    </location>
</feature>
<dbReference type="PROSITE" id="PS51007">
    <property type="entry name" value="CYTC"/>
    <property type="match status" value="3"/>
</dbReference>
<feature type="chain" id="PRO_5047358907" evidence="7">
    <location>
        <begin position="21"/>
        <end position="349"/>
    </location>
</feature>
<dbReference type="PANTHER" id="PTHR33751">
    <property type="entry name" value="CBB3-TYPE CYTOCHROME C OXIDASE SUBUNIT FIXP"/>
    <property type="match status" value="1"/>
</dbReference>
<dbReference type="PANTHER" id="PTHR33751:SF1">
    <property type="entry name" value="CBB3-TYPE CYTOCHROME C OXIDASE SUBUNIT FIXP"/>
    <property type="match status" value="1"/>
</dbReference>
<dbReference type="SUPFAM" id="SSF46626">
    <property type="entry name" value="Cytochrome c"/>
    <property type="match status" value="3"/>
</dbReference>
<gene>
    <name evidence="9" type="primary">petJ_1</name>
    <name evidence="9" type="ORF">Dalu01_02419</name>
</gene>
<dbReference type="EMBL" id="BAABRV010000005">
    <property type="protein sequence ID" value="GAA5534011.1"/>
    <property type="molecule type" value="Genomic_DNA"/>
</dbReference>
<dbReference type="InterPro" id="IPR036909">
    <property type="entry name" value="Cyt_c-like_dom_sf"/>
</dbReference>
<dbReference type="RefSeq" id="WP_345454950.1">
    <property type="nucleotide sequence ID" value="NZ_BAABRV010000005.1"/>
</dbReference>
<comment type="caution">
    <text evidence="9">The sequence shown here is derived from an EMBL/GenBank/DDBJ whole genome shotgun (WGS) entry which is preliminary data.</text>
</comment>
<protein>
    <submittedName>
        <fullName evidence="9">Cytochrome c6</fullName>
    </submittedName>
</protein>
<evidence type="ECO:0000256" key="7">
    <source>
        <dbReference type="SAM" id="SignalP"/>
    </source>
</evidence>
<evidence type="ECO:0000256" key="4">
    <source>
        <dbReference type="ARBA" id="ARBA00022982"/>
    </source>
</evidence>
<accession>A0ABP9XHK2</accession>
<feature type="domain" description="Cytochrome c" evidence="8">
    <location>
        <begin position="154"/>
        <end position="242"/>
    </location>
</feature>
<evidence type="ECO:0000256" key="3">
    <source>
        <dbReference type="ARBA" id="ARBA00022723"/>
    </source>
</evidence>
<name>A0ABP9XHK2_9DEIO</name>
<dbReference type="InterPro" id="IPR050597">
    <property type="entry name" value="Cytochrome_c_Oxidase_Subunit"/>
</dbReference>
<sequence length="349" mass="36776">MRGRLALPLLALLTALTVWSASQGQGTGARQPLPQTQRADPAPLPAAYRALLPLGAKVYSANCAVCHGAYGDGRGPLARNQAVPPRSFTDAAWMAEHGDGGFFVSVERGVPGSSMPPFAGRLTEREMWAAVAYIRTFAPGTPASAPRDLPGGTSREVQGKTLYAQQCAGCHGTDGRGNGPSAAFFKRPPRDLTNRAWMSSRTDAQLTAILRHGVAGSPMPAFGDALTATQLSDLVAYLRQLSRSAAQPVATSALYVQACAACHGMQGNGQGPNAPQLSPRPRDFTDWRWQGGISDAELTQVLRQGRPGTAMPPFRALLSDAEIRAMVAQVRAFGQARVPRPTSPIGGSP</sequence>